<dbReference type="Gene3D" id="1.10.510.10">
    <property type="entry name" value="Transferase(Phosphotransferase) domain 1"/>
    <property type="match status" value="1"/>
</dbReference>
<dbReference type="OMA" id="MRAENCQ"/>
<dbReference type="AlphaFoldDB" id="A0A0N4Y742"/>
<dbReference type="PANTHER" id="PTHR24416:SF583">
    <property type="entry name" value="RECEPTOR PROTEIN-TYROSINE KINASE"/>
    <property type="match status" value="1"/>
</dbReference>
<proteinExistence type="predicted"/>
<dbReference type="Gene3D" id="3.30.200.20">
    <property type="entry name" value="Phosphorylase Kinase, domain 1"/>
    <property type="match status" value="1"/>
</dbReference>
<organism evidence="5">
    <name type="scientific">Nippostrongylus brasiliensis</name>
    <name type="common">Rat hookworm</name>
    <dbReference type="NCBI Taxonomy" id="27835"/>
    <lineage>
        <taxon>Eukaryota</taxon>
        <taxon>Metazoa</taxon>
        <taxon>Ecdysozoa</taxon>
        <taxon>Nematoda</taxon>
        <taxon>Chromadorea</taxon>
        <taxon>Rhabditida</taxon>
        <taxon>Rhabditina</taxon>
        <taxon>Rhabditomorpha</taxon>
        <taxon>Strongyloidea</taxon>
        <taxon>Heligmosomidae</taxon>
        <taxon>Nippostrongylus</taxon>
    </lineage>
</organism>
<dbReference type="GO" id="GO:0005524">
    <property type="term" value="F:ATP binding"/>
    <property type="evidence" value="ECO:0007669"/>
    <property type="project" value="InterPro"/>
</dbReference>
<dbReference type="Proteomes" id="UP000271162">
    <property type="component" value="Unassembled WGS sequence"/>
</dbReference>
<keyword evidence="1" id="KW-0472">Membrane</keyword>
<dbReference type="SMART" id="SM00219">
    <property type="entry name" value="TyrKc"/>
    <property type="match status" value="1"/>
</dbReference>
<dbReference type="GO" id="GO:0007169">
    <property type="term" value="P:cell surface receptor protein tyrosine kinase signaling pathway"/>
    <property type="evidence" value="ECO:0007669"/>
    <property type="project" value="TreeGrafter"/>
</dbReference>
<dbReference type="GO" id="GO:0005886">
    <property type="term" value="C:plasma membrane"/>
    <property type="evidence" value="ECO:0007669"/>
    <property type="project" value="TreeGrafter"/>
</dbReference>
<dbReference type="InterPro" id="IPR001245">
    <property type="entry name" value="Ser-Thr/Tyr_kinase_cat_dom"/>
</dbReference>
<dbReference type="CDD" id="cd00192">
    <property type="entry name" value="PTKc"/>
    <property type="match status" value="1"/>
</dbReference>
<feature type="transmembrane region" description="Helical" evidence="1">
    <location>
        <begin position="372"/>
        <end position="395"/>
    </location>
</feature>
<dbReference type="PROSITE" id="PS50011">
    <property type="entry name" value="PROTEIN_KINASE_DOM"/>
    <property type="match status" value="1"/>
</dbReference>
<evidence type="ECO:0000259" key="2">
    <source>
        <dbReference type="PROSITE" id="PS50011"/>
    </source>
</evidence>
<dbReference type="PRINTS" id="PR00109">
    <property type="entry name" value="TYRKINASE"/>
</dbReference>
<name>A0A0N4Y742_NIPBR</name>
<feature type="domain" description="Protein kinase" evidence="2">
    <location>
        <begin position="440"/>
        <end position="744"/>
    </location>
</feature>
<sequence length="779" mass="87484">MRPRRPVGPSKGFRVEQQNLSSTVVFDAVPGASLYVVQWKLANAIAFNDQQFEPEAVFCEAIDIRVSAVGVDGTSPLSEPYAVAAPRPLVNPKLQLLNMHYLNTPLTSEFYSANGTIEIMFEFDNGAWPLGVADLTVVPMFHLITCVEPDLSQGVPLPDFTRGPMANTLVGRIGSDMMYRKCRFVYYAQSISSRRCATRTEIRTPPANDLQTLTINCDTVQGNPCVKVDSFEAPICGQINDIDYVIMKKFLVAGEHDFTLMLNVSFEPIVRENESPTIYYKAFYGEAAPYARKEEEALAGVNMTSVMASTTNCVNFDPNGFCLANTGTNFNVSGIHFDTLYGITICAVKDPRNLTWPDFADGNQHVGSKVGMIIGIVLAAVAVLVLGIIGVCCYINKKQKKENKLYQLKLAQLEREKECRYIDFPKKHDIWEIERRNLIIFDEVKLGSGKLLGKALANKDSTSPLGVNLMRAENCQVAVKMLPEYADEMSRSEFLREIGLMKTIGYHERLVNMLACITDSEPLCLVVEYCSDGDLLRFLRERCKYMMKLDAAGVNYHEPPVDNNYDIEMVITLKQLLMFAVQVSYGLEYLSSKGFVHRDVAARNVLVHGKSACKIGDFGLCRNLYADSSLYKSKGGRLPLKWMSPEAIRHYEFSAQSDVWAFGVLLFEIITLGGSPYPSVSPEEMLPFLENGGRMERPDNCPENFYAVMCECWTVDPEKRPDFSTIRQKLAAQLEEITEEYSYLTLDAQKDYYNVQYGDQKVNHSNPCLAYWREVCGQV</sequence>
<dbReference type="FunFam" id="1.10.510.10:FF:000994">
    <property type="entry name" value="Hypoxia Inhibited Receptor tyrosine kinase"/>
    <property type="match status" value="1"/>
</dbReference>
<dbReference type="EMBL" id="UYSL01020637">
    <property type="protein sequence ID" value="VDL75540.1"/>
    <property type="molecule type" value="Genomic_DNA"/>
</dbReference>
<dbReference type="InterPro" id="IPR008266">
    <property type="entry name" value="Tyr_kinase_AS"/>
</dbReference>
<keyword evidence="1" id="KW-1133">Transmembrane helix</keyword>
<dbReference type="PANTHER" id="PTHR24416">
    <property type="entry name" value="TYROSINE-PROTEIN KINASE RECEPTOR"/>
    <property type="match status" value="1"/>
</dbReference>
<reference evidence="3 4" key="2">
    <citation type="submission" date="2018-11" db="EMBL/GenBank/DDBJ databases">
        <authorList>
            <consortium name="Pathogen Informatics"/>
        </authorList>
    </citation>
    <scope>NUCLEOTIDE SEQUENCE [LARGE SCALE GENOMIC DNA]</scope>
</reference>
<accession>A0A0N4Y742</accession>
<evidence type="ECO:0000313" key="5">
    <source>
        <dbReference type="WBParaSite" id="NBR_0001195001-mRNA-1"/>
    </source>
</evidence>
<dbReference type="InterPro" id="IPR050122">
    <property type="entry name" value="RTK"/>
</dbReference>
<dbReference type="SUPFAM" id="SSF56112">
    <property type="entry name" value="Protein kinase-like (PK-like)"/>
    <property type="match status" value="1"/>
</dbReference>
<evidence type="ECO:0000313" key="4">
    <source>
        <dbReference type="Proteomes" id="UP000271162"/>
    </source>
</evidence>
<dbReference type="Pfam" id="PF07714">
    <property type="entry name" value="PK_Tyr_Ser-Thr"/>
    <property type="match status" value="1"/>
</dbReference>
<evidence type="ECO:0000256" key="1">
    <source>
        <dbReference type="SAM" id="Phobius"/>
    </source>
</evidence>
<keyword evidence="1" id="KW-0812">Transmembrane</keyword>
<dbReference type="InterPro" id="IPR000719">
    <property type="entry name" value="Prot_kinase_dom"/>
</dbReference>
<dbReference type="InterPro" id="IPR011009">
    <property type="entry name" value="Kinase-like_dom_sf"/>
</dbReference>
<dbReference type="PROSITE" id="PS00109">
    <property type="entry name" value="PROTEIN_KINASE_TYR"/>
    <property type="match status" value="1"/>
</dbReference>
<keyword evidence="4" id="KW-1185">Reference proteome</keyword>
<dbReference type="GO" id="GO:0043235">
    <property type="term" value="C:receptor complex"/>
    <property type="evidence" value="ECO:0007669"/>
    <property type="project" value="TreeGrafter"/>
</dbReference>
<evidence type="ECO:0000313" key="3">
    <source>
        <dbReference type="EMBL" id="VDL75540.1"/>
    </source>
</evidence>
<dbReference type="WBParaSite" id="NBR_0001195001-mRNA-1">
    <property type="protein sequence ID" value="NBR_0001195001-mRNA-1"/>
    <property type="gene ID" value="NBR_0001195001"/>
</dbReference>
<gene>
    <name evidence="3" type="ORF">NBR_LOCUS11951</name>
</gene>
<reference evidence="5" key="1">
    <citation type="submission" date="2017-02" db="UniProtKB">
        <authorList>
            <consortium name="WormBaseParasite"/>
        </authorList>
    </citation>
    <scope>IDENTIFICATION</scope>
</reference>
<dbReference type="STRING" id="27835.A0A0N4Y742"/>
<protein>
    <submittedName>
        <fullName evidence="5">Tyrosine-protein kinase STYK1 (inferred by orthology to a human protein)</fullName>
    </submittedName>
</protein>
<dbReference type="GO" id="GO:0004714">
    <property type="term" value="F:transmembrane receptor protein tyrosine kinase activity"/>
    <property type="evidence" value="ECO:0007669"/>
    <property type="project" value="TreeGrafter"/>
</dbReference>
<dbReference type="InterPro" id="IPR020635">
    <property type="entry name" value="Tyr_kinase_cat_dom"/>
</dbReference>